<dbReference type="EMBL" id="FMJE01000007">
    <property type="protein sequence ID" value="SCM83494.1"/>
    <property type="molecule type" value="Genomic_DNA"/>
</dbReference>
<dbReference type="SMART" id="SM00448">
    <property type="entry name" value="REC"/>
    <property type="match status" value="1"/>
</dbReference>
<dbReference type="PANTHER" id="PTHR43047:SF72">
    <property type="entry name" value="OSMOSENSING HISTIDINE PROTEIN KINASE SLN1"/>
    <property type="match status" value="1"/>
</dbReference>
<keyword evidence="12" id="KW-1133">Transmembrane helix</keyword>
<dbReference type="InterPro" id="IPR003660">
    <property type="entry name" value="HAMP_dom"/>
</dbReference>
<dbReference type="Pfam" id="PF00512">
    <property type="entry name" value="HisKA"/>
    <property type="match status" value="1"/>
</dbReference>
<feature type="domain" description="HAMP" evidence="15">
    <location>
        <begin position="207"/>
        <end position="261"/>
    </location>
</feature>
<dbReference type="Pfam" id="PF13185">
    <property type="entry name" value="GAF_2"/>
    <property type="match status" value="1"/>
</dbReference>
<keyword evidence="6" id="KW-0808">Transferase</keyword>
<dbReference type="PANTHER" id="PTHR43047">
    <property type="entry name" value="TWO-COMPONENT HISTIDINE PROTEIN KINASE"/>
    <property type="match status" value="1"/>
</dbReference>
<dbReference type="Pfam" id="PF02518">
    <property type="entry name" value="HATPase_c"/>
    <property type="match status" value="1"/>
</dbReference>
<name>A0A212M103_9FIRM</name>
<dbReference type="AlphaFoldDB" id="A0A212M103"/>
<dbReference type="SMART" id="SM00388">
    <property type="entry name" value="HisKA"/>
    <property type="match status" value="1"/>
</dbReference>
<dbReference type="SUPFAM" id="SSF55874">
    <property type="entry name" value="ATPase domain of HSP90 chaperone/DNA topoisomerase II/histidine kinase"/>
    <property type="match status" value="1"/>
</dbReference>
<dbReference type="GO" id="GO:0005886">
    <property type="term" value="C:plasma membrane"/>
    <property type="evidence" value="ECO:0007669"/>
    <property type="project" value="TreeGrafter"/>
</dbReference>
<dbReference type="InterPro" id="IPR011006">
    <property type="entry name" value="CheY-like_superfamily"/>
</dbReference>
<dbReference type="Gene3D" id="3.30.450.40">
    <property type="match status" value="1"/>
</dbReference>
<evidence type="ECO:0000256" key="9">
    <source>
        <dbReference type="ARBA" id="ARBA00074306"/>
    </source>
</evidence>
<evidence type="ECO:0000256" key="4">
    <source>
        <dbReference type="ARBA" id="ARBA00012438"/>
    </source>
</evidence>
<evidence type="ECO:0000256" key="11">
    <source>
        <dbReference type="SAM" id="Coils"/>
    </source>
</evidence>
<dbReference type="InterPro" id="IPR004358">
    <property type="entry name" value="Sig_transdc_His_kin-like_C"/>
</dbReference>
<reference evidence="16" key="1">
    <citation type="submission" date="2016-08" db="EMBL/GenBank/DDBJ databases">
        <authorList>
            <person name="Seilhamer J.J."/>
        </authorList>
    </citation>
    <scope>NUCLEOTIDE SEQUENCE</scope>
    <source>
        <strain evidence="16">86</strain>
    </source>
</reference>
<evidence type="ECO:0000256" key="8">
    <source>
        <dbReference type="ARBA" id="ARBA00023012"/>
    </source>
</evidence>
<dbReference type="InterPro" id="IPR036097">
    <property type="entry name" value="HisK_dim/P_sf"/>
</dbReference>
<evidence type="ECO:0000256" key="5">
    <source>
        <dbReference type="ARBA" id="ARBA00022553"/>
    </source>
</evidence>
<evidence type="ECO:0000259" key="15">
    <source>
        <dbReference type="PROSITE" id="PS50885"/>
    </source>
</evidence>
<keyword evidence="5 10" id="KW-0597">Phosphoprotein</keyword>
<dbReference type="SMART" id="SM00387">
    <property type="entry name" value="HATPase_c"/>
    <property type="match status" value="1"/>
</dbReference>
<evidence type="ECO:0000256" key="12">
    <source>
        <dbReference type="SAM" id="Phobius"/>
    </source>
</evidence>
<dbReference type="GO" id="GO:0000155">
    <property type="term" value="F:phosphorelay sensor kinase activity"/>
    <property type="evidence" value="ECO:0007669"/>
    <property type="project" value="InterPro"/>
</dbReference>
<evidence type="ECO:0000256" key="7">
    <source>
        <dbReference type="ARBA" id="ARBA00022777"/>
    </source>
</evidence>
<feature type="domain" description="Response regulatory" evidence="14">
    <location>
        <begin position="783"/>
        <end position="900"/>
    </location>
</feature>
<dbReference type="SMART" id="SM00304">
    <property type="entry name" value="HAMP"/>
    <property type="match status" value="1"/>
</dbReference>
<keyword evidence="12" id="KW-0472">Membrane</keyword>
<keyword evidence="12" id="KW-0812">Transmembrane</keyword>
<dbReference type="InterPro" id="IPR029016">
    <property type="entry name" value="GAF-like_dom_sf"/>
</dbReference>
<sequence length="902" mass="99294">MGFKSKLYLAFGSIVAILVMFLGIAMFLIYQLDTNVNEVMRNRYEKVRLTTGILQEVRLIESELKTLIMAAEYSQTELALQRIAEHQEELQAAYETYIKLANNSPVAELLPRLKATQDNYRQLTMDIIILTKSGRQPEAASLLAFDGQRIIGQAIGVAKEIQITEEGSLAKLLEQSAFTSNLAQILLAVCIITCLLAGGTIAIQVVGSITYDLRRLAKVIGSVQAADSESFPRIAASTRDEIGCIAVAFNEMAAALERHRKQEKEFIQAMEQQNWLKSQLAEMSTMLQGVNDRTTLGRAFIAKLVPTVGASYGVFYLVESENDNQVLSKIASYADTGDFLGLDKIRMGEGITGQCALQNQPVILEQVPNEYIKIASGLGSSKPDYVAVFPSAVEDKVLAVVELAGFGRLTETHTEYLKQVMNNVAISFMRVISKGQTDQLLAESQAFAEELQHRSAELQQQQEELRIINERLEEQYKHSEEKTRALEHAKAVLEAQAQQLDVTAKYKSEFLANMSHELRTPLNSLLLLAQMLSANQEGNLTSKQLEYAHAIHSAGNDLLLLINDILDLSKLKSGKLSINPEPVSIVNFTAKLVKQFKPVAENAGLAFNFDIAQDVPATIYTDSLRLQQIMKNLLSNAFKFTEKGWVNFQIKRALNRDWLMFVVSDSGIGISAEKQAVIFEAFRQADGTTSRKYGGTGLGLSISRELSLLLGGYINLDSREGYGSSFALYLPIEGSVIIDAVESVKAQAAAGKPEQTVLTLQGGSDLLSPQPVNGSETAFCGLKVLIVDNDMRNVYALVAAMEARGIAALFAQNSREGLECLKANPDIKLVIMDTIMPDANGSEAIQAIRELPDLQALPIIVLTAKTAQQDKDSYPDDEALDYISKPVQLDKLFSLMRLRLQP</sequence>
<dbReference type="Gene3D" id="3.30.565.10">
    <property type="entry name" value="Histidine kinase-like ATPase, C-terminal domain"/>
    <property type="match status" value="1"/>
</dbReference>
<dbReference type="PROSITE" id="PS50110">
    <property type="entry name" value="RESPONSE_REGULATORY"/>
    <property type="match status" value="1"/>
</dbReference>
<comment type="catalytic activity">
    <reaction evidence="1">
        <text>ATP + protein L-histidine = ADP + protein N-phospho-L-histidine.</text>
        <dbReference type="EC" id="2.7.13.3"/>
    </reaction>
</comment>
<dbReference type="InterPro" id="IPR024478">
    <property type="entry name" value="HlyB_4HB_MCP"/>
</dbReference>
<dbReference type="CDD" id="cd06225">
    <property type="entry name" value="HAMP"/>
    <property type="match status" value="1"/>
</dbReference>
<feature type="modified residue" description="4-aspartylphosphate" evidence="10">
    <location>
        <position position="833"/>
    </location>
</feature>
<dbReference type="CDD" id="cd17546">
    <property type="entry name" value="REC_hyHK_CKI1_RcsC-like"/>
    <property type="match status" value="1"/>
</dbReference>
<dbReference type="InterPro" id="IPR003594">
    <property type="entry name" value="HATPase_dom"/>
</dbReference>
<dbReference type="Gene3D" id="3.40.50.2300">
    <property type="match status" value="1"/>
</dbReference>
<evidence type="ECO:0000256" key="10">
    <source>
        <dbReference type="PROSITE-ProRule" id="PRU00169"/>
    </source>
</evidence>
<dbReference type="FunFam" id="3.30.565.10:FF:000010">
    <property type="entry name" value="Sensor histidine kinase RcsC"/>
    <property type="match status" value="1"/>
</dbReference>
<dbReference type="EC" id="2.7.13.3" evidence="4"/>
<feature type="transmembrane region" description="Helical" evidence="12">
    <location>
        <begin position="182"/>
        <end position="206"/>
    </location>
</feature>
<dbReference type="GO" id="GO:0009927">
    <property type="term" value="F:histidine phosphotransfer kinase activity"/>
    <property type="evidence" value="ECO:0007669"/>
    <property type="project" value="TreeGrafter"/>
</dbReference>
<organism evidence="16">
    <name type="scientific">uncultured Sporomusa sp</name>
    <dbReference type="NCBI Taxonomy" id="307249"/>
    <lineage>
        <taxon>Bacteria</taxon>
        <taxon>Bacillati</taxon>
        <taxon>Bacillota</taxon>
        <taxon>Negativicutes</taxon>
        <taxon>Selenomonadales</taxon>
        <taxon>Sporomusaceae</taxon>
        <taxon>Sporomusa</taxon>
        <taxon>environmental samples</taxon>
    </lineage>
</organism>
<evidence type="ECO:0000259" key="13">
    <source>
        <dbReference type="PROSITE" id="PS50109"/>
    </source>
</evidence>
<dbReference type="CDD" id="cd16922">
    <property type="entry name" value="HATPase_EvgS-ArcB-TorS-like"/>
    <property type="match status" value="1"/>
</dbReference>
<dbReference type="SUPFAM" id="SSF55781">
    <property type="entry name" value="GAF domain-like"/>
    <property type="match status" value="1"/>
</dbReference>
<dbReference type="Pfam" id="PF00072">
    <property type="entry name" value="Response_reg"/>
    <property type="match status" value="1"/>
</dbReference>
<dbReference type="InterPro" id="IPR001789">
    <property type="entry name" value="Sig_transdc_resp-reg_receiver"/>
</dbReference>
<evidence type="ECO:0000259" key="14">
    <source>
        <dbReference type="PROSITE" id="PS50110"/>
    </source>
</evidence>
<keyword evidence="7 16" id="KW-0418">Kinase</keyword>
<evidence type="ECO:0000313" key="16">
    <source>
        <dbReference type="EMBL" id="SCM83494.1"/>
    </source>
</evidence>
<dbReference type="PROSITE" id="PS50885">
    <property type="entry name" value="HAMP"/>
    <property type="match status" value="1"/>
</dbReference>
<feature type="transmembrane region" description="Helical" evidence="12">
    <location>
        <begin position="7"/>
        <end position="30"/>
    </location>
</feature>
<comment type="subcellular location">
    <subcellularLocation>
        <location evidence="2">Membrane</location>
    </subcellularLocation>
</comment>
<dbReference type="PRINTS" id="PR00344">
    <property type="entry name" value="BCTRLSENSOR"/>
</dbReference>
<dbReference type="SUPFAM" id="SSF52172">
    <property type="entry name" value="CheY-like"/>
    <property type="match status" value="1"/>
</dbReference>
<dbReference type="PROSITE" id="PS50109">
    <property type="entry name" value="HIS_KIN"/>
    <property type="match status" value="1"/>
</dbReference>
<dbReference type="SUPFAM" id="SSF47384">
    <property type="entry name" value="Homodimeric domain of signal transducing histidine kinase"/>
    <property type="match status" value="1"/>
</dbReference>
<evidence type="ECO:0000256" key="6">
    <source>
        <dbReference type="ARBA" id="ARBA00022679"/>
    </source>
</evidence>
<dbReference type="InterPro" id="IPR003018">
    <property type="entry name" value="GAF"/>
</dbReference>
<dbReference type="Pfam" id="PF12729">
    <property type="entry name" value="4HB_MCP_1"/>
    <property type="match status" value="1"/>
</dbReference>
<evidence type="ECO:0000256" key="2">
    <source>
        <dbReference type="ARBA" id="ARBA00004370"/>
    </source>
</evidence>
<keyword evidence="11" id="KW-0175">Coiled coil</keyword>
<evidence type="ECO:0000256" key="3">
    <source>
        <dbReference type="ARBA" id="ARBA00006402"/>
    </source>
</evidence>
<gene>
    <name evidence="16" type="ORF">KL86SPO_70352</name>
</gene>
<dbReference type="CDD" id="cd00082">
    <property type="entry name" value="HisKA"/>
    <property type="match status" value="1"/>
</dbReference>
<proteinExistence type="inferred from homology"/>
<dbReference type="Gene3D" id="1.10.287.130">
    <property type="match status" value="1"/>
</dbReference>
<protein>
    <recommendedName>
        <fullName evidence="9">Circadian input-output histidine kinase CikA</fullName>
        <ecNumber evidence="4">2.7.13.3</ecNumber>
    </recommendedName>
</protein>
<feature type="coiled-coil region" evidence="11">
    <location>
        <begin position="441"/>
        <end position="489"/>
    </location>
</feature>
<dbReference type="InterPro" id="IPR036890">
    <property type="entry name" value="HATPase_C_sf"/>
</dbReference>
<dbReference type="RefSeq" id="WP_288185909.1">
    <property type="nucleotide sequence ID" value="NZ_LT608335.1"/>
</dbReference>
<dbReference type="InterPro" id="IPR005467">
    <property type="entry name" value="His_kinase_dom"/>
</dbReference>
<feature type="domain" description="Histidine kinase" evidence="13">
    <location>
        <begin position="513"/>
        <end position="734"/>
    </location>
</feature>
<dbReference type="Gene3D" id="6.10.340.10">
    <property type="match status" value="1"/>
</dbReference>
<comment type="similarity">
    <text evidence="3">In the N-terminal section; belongs to the phytochrome family.</text>
</comment>
<keyword evidence="8" id="KW-0902">Two-component regulatory system</keyword>
<dbReference type="InterPro" id="IPR003661">
    <property type="entry name" value="HisK_dim/P_dom"/>
</dbReference>
<accession>A0A212M103</accession>
<evidence type="ECO:0000256" key="1">
    <source>
        <dbReference type="ARBA" id="ARBA00000085"/>
    </source>
</evidence>